<feature type="chain" id="PRO_5022232188" evidence="6">
    <location>
        <begin position="30"/>
        <end position="1961"/>
    </location>
</feature>
<dbReference type="Gene3D" id="3.40.50.200">
    <property type="entry name" value="Peptidase S8/S53 domain"/>
    <property type="match status" value="1"/>
</dbReference>
<comment type="caution">
    <text evidence="9">The sequence shown here is derived from an EMBL/GenBank/DDBJ whole genome shotgun (WGS) entry which is preliminary data.</text>
</comment>
<evidence type="ECO:0000256" key="2">
    <source>
        <dbReference type="ARBA" id="ARBA00022801"/>
    </source>
</evidence>
<proteinExistence type="inferred from homology"/>
<dbReference type="InterPro" id="IPR000209">
    <property type="entry name" value="Peptidase_S8/S53_dom"/>
</dbReference>
<dbReference type="PANTHER" id="PTHR43399:SF5">
    <property type="entry name" value="PEPTIDASE S8 FAMILY WITH PROTEASE-ASSOCIATED DOMAIN"/>
    <property type="match status" value="1"/>
</dbReference>
<dbReference type="SUPFAM" id="SSF49785">
    <property type="entry name" value="Galactose-binding domain-like"/>
    <property type="match status" value="1"/>
</dbReference>
<feature type="signal peptide" evidence="6">
    <location>
        <begin position="1"/>
        <end position="29"/>
    </location>
</feature>
<dbReference type="SUPFAM" id="SSF52743">
    <property type="entry name" value="Subtilisin-like"/>
    <property type="match status" value="1"/>
</dbReference>
<evidence type="ECO:0000256" key="3">
    <source>
        <dbReference type="ARBA" id="ARBA00022825"/>
    </source>
</evidence>
<feature type="active site" description="Charge relay system" evidence="4">
    <location>
        <position position="246"/>
    </location>
</feature>
<feature type="active site" description="Charge relay system" evidence="4">
    <location>
        <position position="508"/>
    </location>
</feature>
<dbReference type="Pfam" id="PF00082">
    <property type="entry name" value="Peptidase_S8"/>
    <property type="match status" value="1"/>
</dbReference>
<evidence type="ECO:0000256" key="4">
    <source>
        <dbReference type="PROSITE-ProRule" id="PRU01240"/>
    </source>
</evidence>
<feature type="active site" description="Charge relay system" evidence="4">
    <location>
        <position position="273"/>
    </location>
</feature>
<evidence type="ECO:0000256" key="1">
    <source>
        <dbReference type="ARBA" id="ARBA00022670"/>
    </source>
</evidence>
<evidence type="ECO:0000259" key="8">
    <source>
        <dbReference type="Pfam" id="PF19190"/>
    </source>
</evidence>
<dbReference type="EMBL" id="BKAG01000044">
    <property type="protein sequence ID" value="GEP45192.1"/>
    <property type="molecule type" value="Genomic_DNA"/>
</dbReference>
<dbReference type="PANTHER" id="PTHR43399">
    <property type="entry name" value="SUBTILISIN-RELATED"/>
    <property type="match status" value="1"/>
</dbReference>
<keyword evidence="2 4" id="KW-0378">Hydrolase</keyword>
<keyword evidence="10" id="KW-1185">Reference proteome</keyword>
<dbReference type="PROSITE" id="PS51892">
    <property type="entry name" value="SUBTILASE"/>
    <property type="match status" value="1"/>
</dbReference>
<evidence type="ECO:0000259" key="7">
    <source>
        <dbReference type="Pfam" id="PF00082"/>
    </source>
</evidence>
<feature type="domain" description="BACON" evidence="8">
    <location>
        <begin position="974"/>
        <end position="1034"/>
    </location>
</feature>
<organism evidence="9 10">
    <name type="scientific">Brevifollis gellanilyticus</name>
    <dbReference type="NCBI Taxonomy" id="748831"/>
    <lineage>
        <taxon>Bacteria</taxon>
        <taxon>Pseudomonadati</taxon>
        <taxon>Verrucomicrobiota</taxon>
        <taxon>Verrucomicrobiia</taxon>
        <taxon>Verrucomicrobiales</taxon>
        <taxon>Verrucomicrobiaceae</taxon>
    </lineage>
</organism>
<feature type="region of interest" description="Disordered" evidence="5">
    <location>
        <begin position="58"/>
        <end position="77"/>
    </location>
</feature>
<evidence type="ECO:0000313" key="10">
    <source>
        <dbReference type="Proteomes" id="UP000321577"/>
    </source>
</evidence>
<dbReference type="GO" id="GO:0006508">
    <property type="term" value="P:proteolysis"/>
    <property type="evidence" value="ECO:0007669"/>
    <property type="project" value="UniProtKB-KW"/>
</dbReference>
<name>A0A512MEQ7_9BACT</name>
<comment type="similarity">
    <text evidence="4">Belongs to the peptidase S8 family.</text>
</comment>
<reference evidence="9 10" key="1">
    <citation type="submission" date="2019-07" db="EMBL/GenBank/DDBJ databases">
        <title>Whole genome shotgun sequence of Brevifollis gellanilyticus NBRC 108608.</title>
        <authorList>
            <person name="Hosoyama A."/>
            <person name="Uohara A."/>
            <person name="Ohji S."/>
            <person name="Ichikawa N."/>
        </authorList>
    </citation>
    <scope>NUCLEOTIDE SEQUENCE [LARGE SCALE GENOMIC DNA]</scope>
    <source>
        <strain evidence="9 10">NBRC 108608</strain>
    </source>
</reference>
<dbReference type="InterPro" id="IPR013783">
    <property type="entry name" value="Ig-like_fold"/>
</dbReference>
<feature type="domain" description="BACON" evidence="8">
    <location>
        <begin position="1219"/>
        <end position="1289"/>
    </location>
</feature>
<dbReference type="SUPFAM" id="SSF89260">
    <property type="entry name" value="Collagen-binding domain"/>
    <property type="match status" value="1"/>
</dbReference>
<dbReference type="InterPro" id="IPR036852">
    <property type="entry name" value="Peptidase_S8/S53_dom_sf"/>
</dbReference>
<dbReference type="PROSITE" id="PS00138">
    <property type="entry name" value="SUBTILASE_SER"/>
    <property type="match status" value="1"/>
</dbReference>
<dbReference type="InterPro" id="IPR051048">
    <property type="entry name" value="Peptidase_S8/S53_subtilisin"/>
</dbReference>
<dbReference type="Pfam" id="PF19190">
    <property type="entry name" value="BACON_2"/>
    <property type="match status" value="3"/>
</dbReference>
<dbReference type="GO" id="GO:0004252">
    <property type="term" value="F:serine-type endopeptidase activity"/>
    <property type="evidence" value="ECO:0007669"/>
    <property type="project" value="UniProtKB-UniRule"/>
</dbReference>
<dbReference type="Gene3D" id="2.60.40.10">
    <property type="entry name" value="Immunoglobulins"/>
    <property type="match status" value="1"/>
</dbReference>
<keyword evidence="6" id="KW-0732">Signal</keyword>
<gene>
    <name evidence="9" type="ORF">BGE01nite_44830</name>
</gene>
<feature type="domain" description="BACON" evidence="8">
    <location>
        <begin position="736"/>
        <end position="809"/>
    </location>
</feature>
<dbReference type="Proteomes" id="UP000321577">
    <property type="component" value="Unassembled WGS sequence"/>
</dbReference>
<accession>A0A512MEQ7</accession>
<keyword evidence="1 4" id="KW-0645">Protease</keyword>
<evidence type="ECO:0000313" key="9">
    <source>
        <dbReference type="EMBL" id="GEP45192.1"/>
    </source>
</evidence>
<sequence>MTILPFMKKLYLPLLVLSGASLLTYSWFAAAPDAGDEGVKAGATAHKAGKVAGVAPGAAGAQGSQMPATPAGQAQVPSAGVNGPVGAGGGAATSQVVATPTISMPPAAGSSAALAAGAGSAQGQRMIRMEDFNPEKALASGNWYHPDLPEDQVRARMVEYLSNKAMAEKRRAVNWAKEAGMPVRTELPGGGVSEIMSLDADGTPVYYTTNNVQLAKSLQTDLVRNTSPYSVNGSNGTGRFNIGEWDGGSARATHASLKGRVTQKEGTITLSDHSTHVAGTMIASDFYPGLQGMAPSAGVLSYDFNNDLAEMTAEAQTTAALGAKVLVSNHSYGANCGWVGNQYWGNWLELEDRKFGRYEAKSVLIDSLCLNSPYYQPFFSAGNDRNNTAPNTGGTFQRFHATTGGVIFQNNAQVYNPATHPGSDFQKGGYDTIPSFSGSKNVITVGAVTDALDSAGNRSLAASSIAQFSGWGPTDDGRIKPDIVAVGVNVLSASSAGDNMQTSMNGTSMATPGACGSAILLQELYADNFSGVAMRASTLKALILHSADDMGAAGPDYTFGWGMMNTKRAADVIRAHKGSPINNHMMEDALTTTEPSKSYSFAWNGIGPIRVTICWTDPAGTAELGLNTTTAKLVNDLDLRVTGPGGTTMPYILDPANPGTAATRGDNVRDNVEQVYIEAPTSGTYTVTVNHKGTLNDVNGRQNFSLVHEGLRSDAPVIRLSSQLLTFTTSPSSSPDFYSFTLQNVGVKPLNYSISDNASWLHVNPTSGSANNGETDTIFLGFTTTTLVSGVYTGRVFVTAPGAAPAELEVRLTVTGNTVPLAQAIDVVDAVSSSGSAPWFGQTAMAHDSVDAARSAPVKDNLDTAFSLTVQGPGELTYWWKVDSEATDKLKFEIGTTPKHEISGNQDWAQMTVAIPAGSQKLTWRYKKDGSTSSGADAGWVDEIRYVQNTARLTLSQNRVDLVTPLGQNPVPFSFNVLNEGDGTLDYTVSSSKSWATVSADSGSTSGEPDPITVTIDVAKLKAGLNSARVTVKANGVSEYFDINLTVLPGASVPLHTAVDYGTNTSWNSFTMPTNPSAAWFGQAADAFDKTDCARSGTGVADNGVSILSLATVTGPCAVSFYWRTDCEAGYDRLAFFDGATEVTSISGQDPSWKQFTYNAGSGTHNICWQYIKDGSQSRGLDCGFVDKIVLDFKAPKLQVSTSLLLGTGIAGGSPGGPSFQISNTGAGTLNYVISADQTWIKPAVTKGTAMAETDTIGVSFDARSLSPGVHYGAITVTGASAGSHTIGVSLTLGASTAPAVSFESGKAYLQAFSKTTLPTAAEGWGFYSSDEGRISIVAGALRMDDKVTGSLHSLNEAILNVNLAGKTGVMMSFSYRQSNEEPHPMPESYTGHYNGDGVSISADGITWYTVDHLLNTDGNATIRIVDLDAAATLAGLTYNSSFKIKFQQYDDCPWGSDGAEFDALFVAAVTQDDDHGNRFDRATVISPGSSTNGKIEVAGDQDMFCFTLAQQSAFTIVTTGGTDTYGELYDGGGNLMLSNNDGVGKNFLISRTLDPGTYYVSVRGNNGAKGLYTLVTNSRVNAAVPSLTLPPDDWAIQTMNPFIPTGPGVSYAMSASGLLQHGHGETLVVNGAMNVKVTGNRSFSGKVTWEGVAHPVTGAFDAGDTGIATGTVTRKNASSLSYMLRYHSRNGAESEWRLIGTVTDGVTTETAILLEDYNWNAQALVGTYSIAVPGVNNGSTLEPQGAGYGTLTVSKTGDAILAMTLPDNTTCSLAIPVTNVAAGGQPEISFYMPIGTGFFAGEMQFRDIADTSDLDGRVSWRKPADSKNTYYPSGFHLNRRILGSKFVPVAAGATPQIGQDLQLKPNVTSAIAKFFGSDLPYIPGNLRLVSWTNQDKLSSQFTGETWTYSYTPSKVLISGSYKHAATLTTGNFGGVILQKQRKVAGFLKGNFQTGLFYMEP</sequence>
<evidence type="ECO:0000256" key="5">
    <source>
        <dbReference type="SAM" id="MobiDB-lite"/>
    </source>
</evidence>
<evidence type="ECO:0000256" key="6">
    <source>
        <dbReference type="SAM" id="SignalP"/>
    </source>
</evidence>
<keyword evidence="3 4" id="KW-0720">Serine protease</keyword>
<dbReference type="InterPro" id="IPR008979">
    <property type="entry name" value="Galactose-bd-like_sf"/>
</dbReference>
<dbReference type="Gene3D" id="2.60.120.380">
    <property type="match status" value="2"/>
</dbReference>
<protein>
    <submittedName>
        <fullName evidence="9">Uncharacterized protein</fullName>
    </submittedName>
</protein>
<dbReference type="InterPro" id="IPR024361">
    <property type="entry name" value="BACON"/>
</dbReference>
<dbReference type="InterPro" id="IPR023828">
    <property type="entry name" value="Peptidase_S8_Ser-AS"/>
</dbReference>
<feature type="domain" description="Peptidase S8/S53" evidence="7">
    <location>
        <begin position="268"/>
        <end position="562"/>
    </location>
</feature>